<evidence type="ECO:0000256" key="4">
    <source>
        <dbReference type="ARBA" id="ARBA00022552"/>
    </source>
</evidence>
<keyword evidence="9" id="KW-1185">Reference proteome</keyword>
<organism evidence="8 9">
    <name type="scientific">Piromyces finnis</name>
    <dbReference type="NCBI Taxonomy" id="1754191"/>
    <lineage>
        <taxon>Eukaryota</taxon>
        <taxon>Fungi</taxon>
        <taxon>Fungi incertae sedis</taxon>
        <taxon>Chytridiomycota</taxon>
        <taxon>Chytridiomycota incertae sedis</taxon>
        <taxon>Neocallimastigomycetes</taxon>
        <taxon>Neocallimastigales</taxon>
        <taxon>Neocallimastigaceae</taxon>
        <taxon>Piromyces</taxon>
    </lineage>
</organism>
<dbReference type="OrthoDB" id="2142049at2759"/>
<keyword evidence="4" id="KW-0698">rRNA processing</keyword>
<dbReference type="GO" id="GO:0032040">
    <property type="term" value="C:small-subunit processome"/>
    <property type="evidence" value="ECO:0007669"/>
    <property type="project" value="InterPro"/>
</dbReference>
<feature type="region of interest" description="Disordered" evidence="7">
    <location>
        <begin position="279"/>
        <end position="465"/>
    </location>
</feature>
<dbReference type="GO" id="GO:0030692">
    <property type="term" value="C:Noc4p-Nop14p complex"/>
    <property type="evidence" value="ECO:0007669"/>
    <property type="project" value="TreeGrafter"/>
</dbReference>
<evidence type="ECO:0000256" key="7">
    <source>
        <dbReference type="SAM" id="MobiDB-lite"/>
    </source>
</evidence>
<feature type="compositionally biased region" description="Acidic residues" evidence="7">
    <location>
        <begin position="339"/>
        <end position="354"/>
    </location>
</feature>
<gene>
    <name evidence="8" type="ORF">BCR36DRAFT_354767</name>
</gene>
<feature type="region of interest" description="Disordered" evidence="7">
    <location>
        <begin position="163"/>
        <end position="207"/>
    </location>
</feature>
<evidence type="ECO:0000256" key="1">
    <source>
        <dbReference type="ARBA" id="ARBA00004604"/>
    </source>
</evidence>
<dbReference type="EMBL" id="MCFH01000027">
    <property type="protein sequence ID" value="ORX48425.1"/>
    <property type="molecule type" value="Genomic_DNA"/>
</dbReference>
<feature type="compositionally biased region" description="Basic and acidic residues" evidence="7">
    <location>
        <begin position="254"/>
        <end position="268"/>
    </location>
</feature>
<name>A0A1Y1V8G3_9FUNG</name>
<evidence type="ECO:0000256" key="3">
    <source>
        <dbReference type="ARBA" id="ARBA00022517"/>
    </source>
</evidence>
<reference evidence="8 9" key="1">
    <citation type="submission" date="2016-08" db="EMBL/GenBank/DDBJ databases">
        <title>Genomes of anaerobic fungi encode conserved fungal cellulosomes for biomass hydrolysis.</title>
        <authorList>
            <consortium name="DOE Joint Genome Institute"/>
            <person name="Haitjema C.H."/>
            <person name="Gilmore S.P."/>
            <person name="Henske J.K."/>
            <person name="Solomon K.V."/>
            <person name="De Groot R."/>
            <person name="Kuo A."/>
            <person name="Mondo S.J."/>
            <person name="Salamov A.A."/>
            <person name="Labutti K."/>
            <person name="Zhao Z."/>
            <person name="Chiniquy J."/>
            <person name="Barry K."/>
            <person name="Brewer H.M."/>
            <person name="Purvine S.O."/>
            <person name="Wright A.T."/>
            <person name="Boxma B."/>
            <person name="Van Alen T."/>
            <person name="Hackstein J.H."/>
            <person name="Baker S.E."/>
            <person name="Grigoriev I.V."/>
            <person name="O'Malley M.A."/>
        </authorList>
    </citation>
    <scope>NUCLEOTIDE SEQUENCE [LARGE SCALE GENOMIC DNA]</scope>
    <source>
        <strain evidence="9">finn</strain>
    </source>
</reference>
<evidence type="ECO:0000256" key="6">
    <source>
        <dbReference type="ARBA" id="ARBA00024695"/>
    </source>
</evidence>
<accession>A0A1Y1V8G3</accession>
<comment type="function">
    <text evidence="6">Involved in nucleolar processing of pre-18S ribosomal RNA. Has a role in the nuclear export of 40S pre-ribosomal subunit to the cytoplasm.</text>
</comment>
<dbReference type="PANTHER" id="PTHR23183">
    <property type="entry name" value="NOP14"/>
    <property type="match status" value="1"/>
</dbReference>
<dbReference type="InterPro" id="IPR007276">
    <property type="entry name" value="Nop14"/>
</dbReference>
<dbReference type="PANTHER" id="PTHR23183:SF0">
    <property type="entry name" value="NUCLEOLAR PROTEIN 14"/>
    <property type="match status" value="1"/>
</dbReference>
<dbReference type="STRING" id="1754191.A0A1Y1V8G3"/>
<keyword evidence="3" id="KW-0690">Ribosome biogenesis</keyword>
<dbReference type="GO" id="GO:0030490">
    <property type="term" value="P:maturation of SSU-rRNA"/>
    <property type="evidence" value="ECO:0007669"/>
    <property type="project" value="TreeGrafter"/>
</dbReference>
<dbReference type="AlphaFoldDB" id="A0A1Y1V8G3"/>
<comment type="similarity">
    <text evidence="2">Belongs to the NOP14 family.</text>
</comment>
<evidence type="ECO:0000256" key="2">
    <source>
        <dbReference type="ARBA" id="ARBA00007466"/>
    </source>
</evidence>
<reference evidence="8 9" key="2">
    <citation type="submission" date="2016-08" db="EMBL/GenBank/DDBJ databases">
        <title>Pervasive Adenine N6-methylation of Active Genes in Fungi.</title>
        <authorList>
            <consortium name="DOE Joint Genome Institute"/>
            <person name="Mondo S.J."/>
            <person name="Dannebaum R.O."/>
            <person name="Kuo R.C."/>
            <person name="Labutti K."/>
            <person name="Haridas S."/>
            <person name="Kuo A."/>
            <person name="Salamov A."/>
            <person name="Ahrendt S.R."/>
            <person name="Lipzen A."/>
            <person name="Sullivan W."/>
            <person name="Andreopoulos W.B."/>
            <person name="Clum A."/>
            <person name="Lindquist E."/>
            <person name="Daum C."/>
            <person name="Ramamoorthy G.K."/>
            <person name="Gryganskyi A."/>
            <person name="Culley D."/>
            <person name="Magnuson J.K."/>
            <person name="James T.Y."/>
            <person name="O'Malley M.A."/>
            <person name="Stajich J.E."/>
            <person name="Spatafora J.W."/>
            <person name="Visel A."/>
            <person name="Grigoriev I.V."/>
        </authorList>
    </citation>
    <scope>NUCLEOTIDE SEQUENCE [LARGE SCALE GENOMIC DNA]</scope>
    <source>
        <strain evidence="9">finn</strain>
    </source>
</reference>
<dbReference type="Pfam" id="PF04147">
    <property type="entry name" value="Nop14"/>
    <property type="match status" value="1"/>
</dbReference>
<feature type="region of interest" description="Disordered" evidence="7">
    <location>
        <begin position="249"/>
        <end position="268"/>
    </location>
</feature>
<keyword evidence="5" id="KW-0539">Nucleus</keyword>
<comment type="caution">
    <text evidence="8">The sequence shown here is derived from an EMBL/GenBank/DDBJ whole genome shotgun (WGS) entry which is preliminary data.</text>
</comment>
<evidence type="ECO:0000313" key="8">
    <source>
        <dbReference type="EMBL" id="ORX48425.1"/>
    </source>
</evidence>
<feature type="region of interest" description="Disordered" evidence="7">
    <location>
        <begin position="70"/>
        <end position="95"/>
    </location>
</feature>
<evidence type="ECO:0000313" key="9">
    <source>
        <dbReference type="Proteomes" id="UP000193719"/>
    </source>
</evidence>
<feature type="compositionally biased region" description="Acidic residues" evidence="7">
    <location>
        <begin position="380"/>
        <end position="436"/>
    </location>
</feature>
<feature type="compositionally biased region" description="Basic and acidic residues" evidence="7">
    <location>
        <begin position="282"/>
        <end position="316"/>
    </location>
</feature>
<sequence length="916" mass="107713">MVNQKKSNVSALKRLKTRLKSSGIIGENVSSKKKGFDKKELRKKTKEKLENLKKETNPFEIKFTKQKHDIMGRKIKGIQGKPGQARSKAEKTRKNTLLVEYEKRNKNSSFVDRRFGENDPTLSLEDKMMERFIREKQRKSNHGDFNLEDEQLTHFGQALGDHLGDDIVHSDDESDNGQIDQFTVHQDHFGGFDEEEEKSGEKKSKSEIMKELIAKSKYYKYERQKEKEENEEIKNEVDAELEDIKKLVNQSLTEKNEEEKEKLKIKRSKTDDQYNSFLKAVASDRRARPTDRLKSEEELAIEAKEKLERAERDRQRRMNGIDSDEEEENDSKNRPAQADDLDDGLDYNYDEEESMPLTYKDGKLINQDIGFSRKRKAKDDDDEEISDDDDENDDDDDDAEDEEDEGEEETDNDDILNEDDDKNENEDDNESGDDELEVIKKTNKQSLEQDENVKKEIEKRRKERHEQAKNELGYVFSIPESHSKFLELIKDKSIQDQMTIIKRIRILYNVKIHPQNKDKLTYFFGIILQHLNYLTNKSEVSFDEINRYTRCILSFAFQFIEYFNDYAKNKLIQIEKKITKKLSVNGKEIINLNDLIFLQLITVIYSTSDYSHPIITPALLIMENYLSQAIINNERDIVRGLYLCNIMYMTQKQSKRYIPEAMNFIMKTLLIIVPESYISKNTKADMLNSNILVNNTKYSLTGKDWENVELKALNLSLIMSNNTSKKEYIKYCKSNELRISIIGLCIELLEKYSRLYMDIGCLKEIFSGVEKLVSDLEKMPVSDKLKESINKFKSNINSYIAGEGIKRRSLQWQKRKPVAIASIVPKFEENYSVDKHYDKNRERAEYNKLKAQVQKEKKGALRELRKDNMFLARKRLQEIREKDREYKEKIKGIYGMLGNEQGEQNKYDRERKKRKN</sequence>
<dbReference type="Proteomes" id="UP000193719">
    <property type="component" value="Unassembled WGS sequence"/>
</dbReference>
<feature type="compositionally biased region" description="Basic and acidic residues" evidence="7">
    <location>
        <begin position="451"/>
        <end position="465"/>
    </location>
</feature>
<protein>
    <submittedName>
        <fullName evidence="8">Nop14-like protein</fullName>
    </submittedName>
</protein>
<proteinExistence type="inferred from homology"/>
<evidence type="ECO:0000256" key="5">
    <source>
        <dbReference type="ARBA" id="ARBA00023242"/>
    </source>
</evidence>
<comment type="subcellular location">
    <subcellularLocation>
        <location evidence="1">Nucleus</location>
        <location evidence="1">Nucleolus</location>
    </subcellularLocation>
</comment>